<dbReference type="PANTHER" id="PTHR21666:SF270">
    <property type="entry name" value="MUREIN HYDROLASE ACTIVATOR ENVC"/>
    <property type="match status" value="1"/>
</dbReference>
<accession>A0ABQ4I2S6</accession>
<dbReference type="EMBL" id="BOOZ01000047">
    <property type="protein sequence ID" value="GIJ12220.1"/>
    <property type="molecule type" value="Genomic_DNA"/>
</dbReference>
<dbReference type="InterPro" id="IPR016047">
    <property type="entry name" value="M23ase_b-sheet_dom"/>
</dbReference>
<dbReference type="SUPFAM" id="SSF51261">
    <property type="entry name" value="Duplicated hybrid motif"/>
    <property type="match status" value="1"/>
</dbReference>
<name>A0ABQ4I2S6_9ACTN</name>
<sequence length="356" mass="36711">MSAKTRSLLVLAVTIFVLVPLALVVVTAVVTSSAPAYACISGPATPSASPSGATPAATSTPPAWLAEGSWDSEQIGNAAVIVDVGAQLNVPSFGWVIAVATAMQESSLRNLPGGDRDSLGLFQQRPSQGWGSPEQILDPRYAATKFYEKLVRVPGWQGMSLTAAAQAVQISAFPDAYAKWQSDAQRLVDLITARLGITCTVGAGGPWQLPLPKGSYAFVSPYGMRWGRMHRGVDLAAPTGTPILAAAAGTVTSAECTSPYCDRPGSPNTPGCGLTVEIDHGGGVGTTYCHASSLNVRAGDRVTAGQQIGRVGSTGHSSGPHLHFQVHQPAPPISNATTIDPVPYMRGVGADLQGTG</sequence>
<dbReference type="InterPro" id="IPR050570">
    <property type="entry name" value="Cell_wall_metabolism_enzyme"/>
</dbReference>
<keyword evidence="4" id="KW-1185">Reference proteome</keyword>
<reference evidence="3 4" key="1">
    <citation type="submission" date="2021-01" db="EMBL/GenBank/DDBJ databases">
        <title>Whole genome shotgun sequence of Verrucosispora andamanensis NBRC 109075.</title>
        <authorList>
            <person name="Komaki H."/>
            <person name="Tamura T."/>
        </authorList>
    </citation>
    <scope>NUCLEOTIDE SEQUENCE [LARGE SCALE GENOMIC DNA]</scope>
    <source>
        <strain evidence="3 4">NBRC 109075</strain>
    </source>
</reference>
<dbReference type="CDD" id="cd12797">
    <property type="entry name" value="M23_peptidase"/>
    <property type="match status" value="1"/>
</dbReference>
<evidence type="ECO:0000259" key="2">
    <source>
        <dbReference type="Pfam" id="PF01551"/>
    </source>
</evidence>
<proteinExistence type="predicted"/>
<comment type="caution">
    <text evidence="3">The sequence shown here is derived from an EMBL/GenBank/DDBJ whole genome shotgun (WGS) entry which is preliminary data.</text>
</comment>
<dbReference type="RefSeq" id="WP_204013417.1">
    <property type="nucleotide sequence ID" value="NZ_BOOZ01000047.1"/>
</dbReference>
<dbReference type="Proteomes" id="UP000647017">
    <property type="component" value="Unassembled WGS sequence"/>
</dbReference>
<evidence type="ECO:0000313" key="4">
    <source>
        <dbReference type="Proteomes" id="UP000647017"/>
    </source>
</evidence>
<evidence type="ECO:0000256" key="1">
    <source>
        <dbReference type="SAM" id="MobiDB-lite"/>
    </source>
</evidence>
<feature type="region of interest" description="Disordered" evidence="1">
    <location>
        <begin position="44"/>
        <end position="63"/>
    </location>
</feature>
<evidence type="ECO:0000313" key="3">
    <source>
        <dbReference type="EMBL" id="GIJ12220.1"/>
    </source>
</evidence>
<dbReference type="PANTHER" id="PTHR21666">
    <property type="entry name" value="PEPTIDASE-RELATED"/>
    <property type="match status" value="1"/>
</dbReference>
<dbReference type="InterPro" id="IPR011055">
    <property type="entry name" value="Dup_hybrid_motif"/>
</dbReference>
<dbReference type="Pfam" id="PF01551">
    <property type="entry name" value="Peptidase_M23"/>
    <property type="match status" value="1"/>
</dbReference>
<organism evidence="3 4">
    <name type="scientific">Micromonospora andamanensis</name>
    <dbReference type="NCBI Taxonomy" id="1287068"/>
    <lineage>
        <taxon>Bacteria</taxon>
        <taxon>Bacillati</taxon>
        <taxon>Actinomycetota</taxon>
        <taxon>Actinomycetes</taxon>
        <taxon>Micromonosporales</taxon>
        <taxon>Micromonosporaceae</taxon>
        <taxon>Micromonospora</taxon>
    </lineage>
</organism>
<feature type="domain" description="M23ase beta-sheet core" evidence="2">
    <location>
        <begin position="228"/>
        <end position="329"/>
    </location>
</feature>
<dbReference type="Gene3D" id="2.70.70.10">
    <property type="entry name" value="Glucose Permease (Domain IIA)"/>
    <property type="match status" value="1"/>
</dbReference>
<protein>
    <recommendedName>
        <fullName evidence="2">M23ase beta-sheet core domain-containing protein</fullName>
    </recommendedName>
</protein>
<gene>
    <name evidence="3" type="ORF">Van01_54340</name>
</gene>